<dbReference type="InterPro" id="IPR044561">
    <property type="entry name" value="ACT_ThrD-II-like"/>
</dbReference>
<keyword evidence="4" id="KW-0456">Lyase</keyword>
<evidence type="ECO:0000256" key="5">
    <source>
        <dbReference type="ARBA" id="ARBA00041766"/>
    </source>
</evidence>
<evidence type="ECO:0000313" key="10">
    <source>
        <dbReference type="WBParaSite" id="TCNE_0001777501-mRNA-1"/>
    </source>
</evidence>
<feature type="domain" description="Tryptophan synthase beta chain-like PALP" evidence="7">
    <location>
        <begin position="23"/>
        <end position="103"/>
    </location>
</feature>
<dbReference type="WBParaSite" id="TCNE_0001777501-mRNA-1">
    <property type="protein sequence ID" value="TCNE_0001777501-mRNA-1"/>
    <property type="gene ID" value="TCNE_0001777501"/>
</dbReference>
<dbReference type="GO" id="GO:0009097">
    <property type="term" value="P:isoleucine biosynthetic process"/>
    <property type="evidence" value="ECO:0007669"/>
    <property type="project" value="TreeGrafter"/>
</dbReference>
<dbReference type="FunFam" id="3.40.50.1100:FF:000007">
    <property type="entry name" value="L-threonine dehydratase catabolic TdcB"/>
    <property type="match status" value="1"/>
</dbReference>
<dbReference type="CDD" id="cd04886">
    <property type="entry name" value="ACT_ThrD-II-like"/>
    <property type="match status" value="1"/>
</dbReference>
<proteinExistence type="inferred from homology"/>
<dbReference type="InterPro" id="IPR036052">
    <property type="entry name" value="TrpB-like_PALP_sf"/>
</dbReference>
<comment type="similarity">
    <text evidence="2">Belongs to the serine/threonine dehydratase family.</text>
</comment>
<keyword evidence="9" id="KW-1185">Reference proteome</keyword>
<organism evidence="9 10">
    <name type="scientific">Toxocara canis</name>
    <name type="common">Canine roundworm</name>
    <dbReference type="NCBI Taxonomy" id="6265"/>
    <lineage>
        <taxon>Eukaryota</taxon>
        <taxon>Metazoa</taxon>
        <taxon>Ecdysozoa</taxon>
        <taxon>Nematoda</taxon>
        <taxon>Chromadorea</taxon>
        <taxon>Rhabditida</taxon>
        <taxon>Spirurina</taxon>
        <taxon>Ascaridomorpha</taxon>
        <taxon>Ascaridoidea</taxon>
        <taxon>Toxocaridae</taxon>
        <taxon>Toxocara</taxon>
    </lineage>
</organism>
<evidence type="ECO:0000313" key="8">
    <source>
        <dbReference type="EMBL" id="VDM49095.1"/>
    </source>
</evidence>
<dbReference type="AlphaFoldDB" id="A0A183VAK4"/>
<dbReference type="EMBL" id="UYWY01024774">
    <property type="protein sequence ID" value="VDM49095.1"/>
    <property type="molecule type" value="Genomic_DNA"/>
</dbReference>
<dbReference type="InterPro" id="IPR001926">
    <property type="entry name" value="TrpB-like_PALP"/>
</dbReference>
<evidence type="ECO:0000256" key="3">
    <source>
        <dbReference type="ARBA" id="ARBA00022898"/>
    </source>
</evidence>
<protein>
    <recommendedName>
        <fullName evidence="5">L-serine deaminase</fullName>
    </recommendedName>
    <alternativeName>
        <fullName evidence="6">L-threonine dehydratase</fullName>
    </alternativeName>
</protein>
<dbReference type="PANTHER" id="PTHR48078:SF18">
    <property type="entry name" value="THREONINE AMMONIA-LYASE"/>
    <property type="match status" value="1"/>
</dbReference>
<feature type="domain" description="Tryptophan synthase beta chain-like PALP" evidence="7">
    <location>
        <begin position="106"/>
        <end position="281"/>
    </location>
</feature>
<dbReference type="Pfam" id="PF00291">
    <property type="entry name" value="PALP"/>
    <property type="match status" value="2"/>
</dbReference>
<dbReference type="GO" id="GO:0006565">
    <property type="term" value="P:L-serine catabolic process"/>
    <property type="evidence" value="ECO:0007669"/>
    <property type="project" value="TreeGrafter"/>
</dbReference>
<name>A0A183VAK4_TOXCA</name>
<dbReference type="CDD" id="cd01562">
    <property type="entry name" value="Thr-dehyd"/>
    <property type="match status" value="1"/>
</dbReference>
<accession>A0A183VAK4</accession>
<evidence type="ECO:0000313" key="9">
    <source>
        <dbReference type="Proteomes" id="UP000050794"/>
    </source>
</evidence>
<keyword evidence="3" id="KW-0663">Pyridoxal phosphate</keyword>
<sequence>MCDPSNPRKIQFADISAAAYNIRGGVAVTPCTKSGQLSKLLGMELYFKKEFLQATGSFKERGARYALLKLTEEEKRRGVIAASAGNHALALCYHGQSLQIPVTAKQQAMKLAVENKMRYINGYDHPDILAGQGTVGLEILDQVENVDAIIVPIGGGGLIAGIATAVKTLKPDVSVIGVEAETCPSFRSAVEAGHAVGTTCGSTLADGLAVPVVGSNALVTANELVDELVSVSEESVALAILRLIEMEKAIVEGAGAVGLAALLQRKLSNLKGKRVVVVLSGGNIDTTVLGRAIERGLAADSRLVQFDVVVSDRPGGIAELAALLTHQGASIKDIFHERAWVTTDVFSVKVKVVAETRDREHASTLENALRAHYKDVSSLQKTSFKQK</sequence>
<evidence type="ECO:0000256" key="4">
    <source>
        <dbReference type="ARBA" id="ARBA00023239"/>
    </source>
</evidence>
<reference evidence="10" key="1">
    <citation type="submission" date="2016-06" db="UniProtKB">
        <authorList>
            <consortium name="WormBaseParasite"/>
        </authorList>
    </citation>
    <scope>IDENTIFICATION</scope>
</reference>
<gene>
    <name evidence="8" type="ORF">TCNE_LOCUS17774</name>
</gene>
<evidence type="ECO:0000256" key="2">
    <source>
        <dbReference type="ARBA" id="ARBA00010869"/>
    </source>
</evidence>
<dbReference type="PANTHER" id="PTHR48078">
    <property type="entry name" value="THREONINE DEHYDRATASE, MITOCHONDRIAL-RELATED"/>
    <property type="match status" value="1"/>
</dbReference>
<evidence type="ECO:0000256" key="6">
    <source>
        <dbReference type="ARBA" id="ARBA00042605"/>
    </source>
</evidence>
<dbReference type="Gene3D" id="3.40.50.1100">
    <property type="match status" value="2"/>
</dbReference>
<dbReference type="SUPFAM" id="SSF53686">
    <property type="entry name" value="Tryptophan synthase beta subunit-like PLP-dependent enzymes"/>
    <property type="match status" value="1"/>
</dbReference>
<reference evidence="8 9" key="2">
    <citation type="submission" date="2018-11" db="EMBL/GenBank/DDBJ databases">
        <authorList>
            <consortium name="Pathogen Informatics"/>
        </authorList>
    </citation>
    <scope>NUCLEOTIDE SEQUENCE [LARGE SCALE GENOMIC DNA]</scope>
</reference>
<dbReference type="Proteomes" id="UP000050794">
    <property type="component" value="Unassembled WGS sequence"/>
</dbReference>
<comment type="cofactor">
    <cofactor evidence="1">
        <name>pyridoxal 5'-phosphate</name>
        <dbReference type="ChEBI" id="CHEBI:597326"/>
    </cofactor>
</comment>
<evidence type="ECO:0000256" key="1">
    <source>
        <dbReference type="ARBA" id="ARBA00001933"/>
    </source>
</evidence>
<dbReference type="InterPro" id="IPR050147">
    <property type="entry name" value="Ser/Thr_Dehydratase"/>
</dbReference>
<dbReference type="GO" id="GO:0003941">
    <property type="term" value="F:L-serine ammonia-lyase activity"/>
    <property type="evidence" value="ECO:0007669"/>
    <property type="project" value="TreeGrafter"/>
</dbReference>
<evidence type="ECO:0000259" key="7">
    <source>
        <dbReference type="Pfam" id="PF00291"/>
    </source>
</evidence>
<dbReference type="GO" id="GO:0004794">
    <property type="term" value="F:threonine deaminase activity"/>
    <property type="evidence" value="ECO:0007669"/>
    <property type="project" value="TreeGrafter"/>
</dbReference>
<dbReference type="GO" id="GO:0006567">
    <property type="term" value="P:L-threonine catabolic process"/>
    <property type="evidence" value="ECO:0007669"/>
    <property type="project" value="TreeGrafter"/>
</dbReference>